<organism evidence="1 2">
    <name type="scientific">Papaver somniferum</name>
    <name type="common">Opium poppy</name>
    <dbReference type="NCBI Taxonomy" id="3469"/>
    <lineage>
        <taxon>Eukaryota</taxon>
        <taxon>Viridiplantae</taxon>
        <taxon>Streptophyta</taxon>
        <taxon>Embryophyta</taxon>
        <taxon>Tracheophyta</taxon>
        <taxon>Spermatophyta</taxon>
        <taxon>Magnoliopsida</taxon>
        <taxon>Ranunculales</taxon>
        <taxon>Papaveraceae</taxon>
        <taxon>Papaveroideae</taxon>
        <taxon>Papaver</taxon>
    </lineage>
</organism>
<dbReference type="EMBL" id="CM010723">
    <property type="protein sequence ID" value="RZC77688.1"/>
    <property type="molecule type" value="Genomic_DNA"/>
</dbReference>
<proteinExistence type="predicted"/>
<dbReference type="Proteomes" id="UP000316621">
    <property type="component" value="Chromosome 9"/>
</dbReference>
<protein>
    <submittedName>
        <fullName evidence="1">Uncharacterized protein</fullName>
    </submittedName>
</protein>
<dbReference type="AlphaFoldDB" id="A0A4Y7KZS9"/>
<dbReference type="InterPro" id="IPR043459">
    <property type="entry name" value="NFD6/NOXY2-like"/>
</dbReference>
<sequence>MSANYARRAFQSFAKSSSFASGAAKFGGFTSTAKPTSTSHFLKSPLFSRLPVLGCAQWLMPLHSVTASALLTSKLSLKAGNWAWLLEGGVPSILRRWMTILDKLPFQGDRYGFRICDPTITWPVNLVGLRSRIRWRRESFPFHRHLFVTTSKES</sequence>
<reference evidence="1 2" key="1">
    <citation type="journal article" date="2018" name="Science">
        <title>The opium poppy genome and morphinan production.</title>
        <authorList>
            <person name="Guo L."/>
            <person name="Winzer T."/>
            <person name="Yang X."/>
            <person name="Li Y."/>
            <person name="Ning Z."/>
            <person name="He Z."/>
            <person name="Teodor R."/>
            <person name="Lu Y."/>
            <person name="Bowser T.A."/>
            <person name="Graham I.A."/>
            <person name="Ye K."/>
        </authorList>
    </citation>
    <scope>NUCLEOTIDE SEQUENCE [LARGE SCALE GENOMIC DNA]</scope>
    <source>
        <strain evidence="2">cv. HN1</strain>
        <tissue evidence="1">Leaves</tissue>
    </source>
</reference>
<accession>A0A4Y7KZS9</accession>
<dbReference type="GO" id="GO:0005739">
    <property type="term" value="C:mitochondrion"/>
    <property type="evidence" value="ECO:0007669"/>
    <property type="project" value="TreeGrafter"/>
</dbReference>
<dbReference type="Gramene" id="RZC77688">
    <property type="protein sequence ID" value="RZC77688"/>
    <property type="gene ID" value="C5167_001855"/>
</dbReference>
<name>A0A4Y7KZS9_PAPSO</name>
<keyword evidence="2" id="KW-1185">Reference proteome</keyword>
<dbReference type="PANTHER" id="PTHR33156">
    <property type="entry name" value="OS02G0230000 PROTEIN"/>
    <property type="match status" value="1"/>
</dbReference>
<gene>
    <name evidence="1" type="ORF">C5167_001855</name>
</gene>
<evidence type="ECO:0000313" key="2">
    <source>
        <dbReference type="Proteomes" id="UP000316621"/>
    </source>
</evidence>
<evidence type="ECO:0000313" key="1">
    <source>
        <dbReference type="EMBL" id="RZC77688.1"/>
    </source>
</evidence>
<dbReference type="PANTHER" id="PTHR33156:SF2">
    <property type="entry name" value="OS01G0738000 PROTEIN"/>
    <property type="match status" value="1"/>
</dbReference>